<keyword evidence="6" id="KW-0460">Magnesium</keyword>
<dbReference type="PRINTS" id="PR00326">
    <property type="entry name" value="GTP1OBG"/>
</dbReference>
<evidence type="ECO:0000256" key="2">
    <source>
        <dbReference type="ARBA" id="ARBA00009638"/>
    </source>
</evidence>
<sequence length="435" mass="48463">MKNRISSLRPLCRPQAQILLNVRNYSTSKPPIPQSQPQPRPQPNNKLQFKDIPATAVNYYWDTQAPDESQLAYADKFFAPSRHSPIKLWTLSKFRTTPLSSTTPEVAFLGRSNVGKSSLLNALMGQEICWTSSKPGRTQTMNAFGIGGTKGGESKVVLLDMPGYGKGSRSEWGNEIMKYLKNRKQLRRTFILIDGQHGIKHSDEGILELFRHYAIPHQIIVSKVDNIMAARTSQLATGVTEERLLQTQKKIQELRPIIQPVGRDEGPGALGEILTCSSKVLRTPGNYLGISPIRWAILSAAGYDGMMEVKSSHGQPDLTGSNAILGPWSNSRYVRPRTSSPAQDSMPLSLHHGFRPVKDRATLHRASQGRRGKVEKAHSLIFGYVYDGAMRFQAKTARQGCDLKCTEMLTEEWDSWIVDTRIISYSIADKATSSL</sequence>
<evidence type="ECO:0000256" key="4">
    <source>
        <dbReference type="ARBA" id="ARBA00022723"/>
    </source>
</evidence>
<accession>A0A146FA69</accession>
<dbReference type="VEuPathDB" id="FungiDB:ASPFODRAFT_145998"/>
<evidence type="ECO:0000313" key="10">
    <source>
        <dbReference type="EMBL" id="GAT22836.1"/>
    </source>
</evidence>
<dbReference type="InterPro" id="IPR006073">
    <property type="entry name" value="GTP-bd"/>
</dbReference>
<dbReference type="FunFam" id="3.40.50.300:FF:001874">
    <property type="entry name" value="GTP binding protein (EngB), putative"/>
    <property type="match status" value="1"/>
</dbReference>
<dbReference type="GO" id="GO:0046872">
    <property type="term" value="F:metal ion binding"/>
    <property type="evidence" value="ECO:0007669"/>
    <property type="project" value="UniProtKB-KW"/>
</dbReference>
<reference evidence="11" key="2">
    <citation type="submission" date="2016-02" db="EMBL/GenBank/DDBJ databases">
        <title>Genome sequencing of Aspergillus luchuensis NBRC 4314.</title>
        <authorList>
            <person name="Yamada O."/>
        </authorList>
    </citation>
    <scope>NUCLEOTIDE SEQUENCE [LARGE SCALE GENOMIC DNA]</scope>
    <source>
        <strain evidence="11">RIB 2604</strain>
    </source>
</reference>
<evidence type="ECO:0000313" key="11">
    <source>
        <dbReference type="Proteomes" id="UP000075230"/>
    </source>
</evidence>
<dbReference type="PANTHER" id="PTHR46498:SF1">
    <property type="entry name" value="GTP-BINDING PROTEIN 8"/>
    <property type="match status" value="1"/>
</dbReference>
<feature type="region of interest" description="Disordered" evidence="8">
    <location>
        <begin position="26"/>
        <end position="47"/>
    </location>
</feature>
<reference evidence="10 11" key="1">
    <citation type="journal article" date="2016" name="DNA Res.">
        <title>Genome sequence of Aspergillus luchuensis NBRC 4314.</title>
        <authorList>
            <person name="Yamada O."/>
            <person name="Machida M."/>
            <person name="Hosoyama A."/>
            <person name="Goto M."/>
            <person name="Takahashi T."/>
            <person name="Futagami T."/>
            <person name="Yamagata Y."/>
            <person name="Takeuchi M."/>
            <person name="Kobayashi T."/>
            <person name="Koike H."/>
            <person name="Abe K."/>
            <person name="Asai K."/>
            <person name="Arita M."/>
            <person name="Fujita N."/>
            <person name="Fukuda K."/>
            <person name="Higa K."/>
            <person name="Horikawa H."/>
            <person name="Ishikawa T."/>
            <person name="Jinno K."/>
            <person name="Kato Y."/>
            <person name="Kirimura K."/>
            <person name="Mizutani O."/>
            <person name="Nakasone K."/>
            <person name="Sano M."/>
            <person name="Shiraishi Y."/>
            <person name="Tsukahara M."/>
            <person name="Gomi K."/>
        </authorList>
    </citation>
    <scope>NUCLEOTIDE SEQUENCE [LARGE SCALE GENOMIC DNA]</scope>
    <source>
        <strain evidence="10 11">RIB 2604</strain>
    </source>
</reference>
<feature type="compositionally biased region" description="Pro residues" evidence="8">
    <location>
        <begin position="30"/>
        <end position="42"/>
    </location>
</feature>
<evidence type="ECO:0000256" key="3">
    <source>
        <dbReference type="ARBA" id="ARBA00015370"/>
    </source>
</evidence>
<evidence type="ECO:0000256" key="7">
    <source>
        <dbReference type="ARBA" id="ARBA00023134"/>
    </source>
</evidence>
<dbReference type="AlphaFoldDB" id="A0A146FA69"/>
<dbReference type="NCBIfam" id="TIGR03598">
    <property type="entry name" value="GTPase_YsxC"/>
    <property type="match status" value="1"/>
</dbReference>
<evidence type="ECO:0000256" key="8">
    <source>
        <dbReference type="SAM" id="MobiDB-lite"/>
    </source>
</evidence>
<dbReference type="Proteomes" id="UP000075230">
    <property type="component" value="Unassembled WGS sequence"/>
</dbReference>
<feature type="domain" description="EngB-type G" evidence="9">
    <location>
        <begin position="102"/>
        <end position="283"/>
    </location>
</feature>
<dbReference type="PROSITE" id="PS51706">
    <property type="entry name" value="G_ENGB"/>
    <property type="match status" value="1"/>
</dbReference>
<dbReference type="GO" id="GO:0005525">
    <property type="term" value="F:GTP binding"/>
    <property type="evidence" value="ECO:0007669"/>
    <property type="project" value="UniProtKB-KW"/>
</dbReference>
<gene>
    <name evidence="10" type="ORF">RIB2604_01602520</name>
</gene>
<dbReference type="CDD" id="cd01876">
    <property type="entry name" value="YihA_EngB"/>
    <property type="match status" value="1"/>
</dbReference>
<dbReference type="EMBL" id="BCWF01000016">
    <property type="protein sequence ID" value="GAT22836.1"/>
    <property type="molecule type" value="Genomic_DNA"/>
</dbReference>
<dbReference type="GO" id="GO:0005739">
    <property type="term" value="C:mitochondrion"/>
    <property type="evidence" value="ECO:0007669"/>
    <property type="project" value="TreeGrafter"/>
</dbReference>
<comment type="similarity">
    <text evidence="2">Belongs to the TRAFAC class TrmE-Era-EngA-EngB-Septin-like GTPase superfamily. EngB GTPase family.</text>
</comment>
<dbReference type="PANTHER" id="PTHR46498">
    <property type="entry name" value="GTP-BINDING PROTEIN 8"/>
    <property type="match status" value="1"/>
</dbReference>
<evidence type="ECO:0000256" key="5">
    <source>
        <dbReference type="ARBA" id="ARBA00022741"/>
    </source>
</evidence>
<dbReference type="SUPFAM" id="SSF52540">
    <property type="entry name" value="P-loop containing nucleoside triphosphate hydrolases"/>
    <property type="match status" value="1"/>
</dbReference>
<keyword evidence="7" id="KW-0342">GTP-binding</keyword>
<dbReference type="Gene3D" id="3.40.50.300">
    <property type="entry name" value="P-loop containing nucleotide triphosphate hydrolases"/>
    <property type="match status" value="1"/>
</dbReference>
<dbReference type="InterPro" id="IPR030393">
    <property type="entry name" value="G_ENGB_dom"/>
</dbReference>
<keyword evidence="5" id="KW-0547">Nucleotide-binding</keyword>
<proteinExistence type="inferred from homology"/>
<organism evidence="10 11">
    <name type="scientific">Aspergillus kawachii</name>
    <name type="common">White koji mold</name>
    <name type="synonym">Aspergillus awamori var. kawachi</name>
    <dbReference type="NCBI Taxonomy" id="1069201"/>
    <lineage>
        <taxon>Eukaryota</taxon>
        <taxon>Fungi</taxon>
        <taxon>Dikarya</taxon>
        <taxon>Ascomycota</taxon>
        <taxon>Pezizomycotina</taxon>
        <taxon>Eurotiomycetes</taxon>
        <taxon>Eurotiomycetidae</taxon>
        <taxon>Eurotiales</taxon>
        <taxon>Aspergillaceae</taxon>
        <taxon>Aspergillus</taxon>
        <taxon>Aspergillus subgen. Circumdati</taxon>
    </lineage>
</organism>
<comment type="cofactor">
    <cofactor evidence="1">
        <name>Mg(2+)</name>
        <dbReference type="ChEBI" id="CHEBI:18420"/>
    </cofactor>
</comment>
<evidence type="ECO:0000256" key="1">
    <source>
        <dbReference type="ARBA" id="ARBA00001946"/>
    </source>
</evidence>
<dbReference type="InterPro" id="IPR052279">
    <property type="entry name" value="EngB_GTPase"/>
</dbReference>
<evidence type="ECO:0000256" key="6">
    <source>
        <dbReference type="ARBA" id="ARBA00022842"/>
    </source>
</evidence>
<comment type="caution">
    <text evidence="10">The sequence shown here is derived from an EMBL/GenBank/DDBJ whole genome shotgun (WGS) entry which is preliminary data.</text>
</comment>
<dbReference type="InterPro" id="IPR027417">
    <property type="entry name" value="P-loop_NTPase"/>
</dbReference>
<name>A0A146FA69_ASPKA</name>
<protein>
    <recommendedName>
        <fullName evidence="3">GTP-binding protein 8</fullName>
    </recommendedName>
</protein>
<dbReference type="InterPro" id="IPR019987">
    <property type="entry name" value="GTP-bd_ribosome_bio_YsxC"/>
</dbReference>
<evidence type="ECO:0000259" key="9">
    <source>
        <dbReference type="PROSITE" id="PS51706"/>
    </source>
</evidence>
<keyword evidence="4" id="KW-0479">Metal-binding</keyword>
<dbReference type="Pfam" id="PF01926">
    <property type="entry name" value="MMR_HSR1"/>
    <property type="match status" value="1"/>
</dbReference>